<accession>A0ABW5P8W1</accession>
<feature type="transmembrane region" description="Helical" evidence="5">
    <location>
        <begin position="222"/>
        <end position="239"/>
    </location>
</feature>
<feature type="transmembrane region" description="Helical" evidence="5">
    <location>
        <begin position="350"/>
        <end position="372"/>
    </location>
</feature>
<dbReference type="Gene3D" id="2.60.40.1220">
    <property type="match status" value="1"/>
</dbReference>
<evidence type="ECO:0000256" key="1">
    <source>
        <dbReference type="ARBA" id="ARBA00004196"/>
    </source>
</evidence>
<feature type="transmembrane region" description="Helical" evidence="5">
    <location>
        <begin position="12"/>
        <end position="33"/>
    </location>
</feature>
<evidence type="ECO:0000256" key="5">
    <source>
        <dbReference type="SAM" id="Phobius"/>
    </source>
</evidence>
<name>A0ABW5P8W1_9BACL</name>
<feature type="transmembrane region" description="Helical" evidence="5">
    <location>
        <begin position="312"/>
        <end position="330"/>
    </location>
</feature>
<keyword evidence="5" id="KW-0472">Membrane</keyword>
<feature type="transmembrane region" description="Helical" evidence="5">
    <location>
        <begin position="182"/>
        <end position="201"/>
    </location>
</feature>
<keyword evidence="8" id="KW-1185">Reference proteome</keyword>
<evidence type="ECO:0000256" key="4">
    <source>
        <dbReference type="ARBA" id="ARBA00023008"/>
    </source>
</evidence>
<dbReference type="InterPro" id="IPR014756">
    <property type="entry name" value="Ig_E-set"/>
</dbReference>
<keyword evidence="2" id="KW-0479">Metal-binding</keyword>
<dbReference type="InterPro" id="IPR007348">
    <property type="entry name" value="CopC_dom"/>
</dbReference>
<feature type="transmembrane region" description="Helical" evidence="5">
    <location>
        <begin position="414"/>
        <end position="435"/>
    </location>
</feature>
<protein>
    <submittedName>
        <fullName evidence="7">Copper resistance CopC/CopD family protein</fullName>
    </submittedName>
</protein>
<dbReference type="InterPro" id="IPR014755">
    <property type="entry name" value="Cu-Rt/internalin_Ig-like"/>
</dbReference>
<feature type="transmembrane region" description="Helical" evidence="5">
    <location>
        <begin position="259"/>
        <end position="275"/>
    </location>
</feature>
<feature type="domain" description="CopC" evidence="6">
    <location>
        <begin position="40"/>
        <end position="134"/>
    </location>
</feature>
<keyword evidence="4" id="KW-0186">Copper</keyword>
<dbReference type="Pfam" id="PF04234">
    <property type="entry name" value="CopC"/>
    <property type="match status" value="1"/>
</dbReference>
<gene>
    <name evidence="7" type="ORF">ACFSUF_00490</name>
</gene>
<evidence type="ECO:0000256" key="3">
    <source>
        <dbReference type="ARBA" id="ARBA00022729"/>
    </source>
</evidence>
<sequence length="559" mass="61730">MIVSTGKKPIRIPSLWTIVLLIAVMFSMLGWAAPGTISAHAALTGTAPAADARLEQAPAEVKLTFNEPLESELYSISVWNARGKEIGGGKATLSEDRRELTKPLPKTGTGVYTVSYRVISADGHPVEGAYIFTVGNPPASEEVPLFPIEGHELHEGNHAGHHNSQVSWDMSLREYVQFGVRIAYYAALLMLAGWVLWTALLPRGSQELQTSMKDGLLQAQRAQLLLLLLYVFVHGLALVDTGGTNLWLKLLTGTDVGRSWLISLVWSMLGFVLIGRNKIIDAVWMLGLLGAKAMTGHAAGFDPKVYTVGLNFLHLFGSAVWVGGVTLLMLQWRKLGEVKSLYVASVSRGALWSIVLLIVTGILSTLAFLPKIEYVLYTQWGEFLIVKTVLVLIVLIIGAYIRGRMKRNKPLSELLKLDAVVMALIIAVVGIFTYISPLPANEPFYYHEMGEKQHGTMSISPNVPGTNEFIVKVFLPENTGEPKNITLRLHPLDKPESGAITVPVKPYKDEEVDSFTGFTKYTYKVSGPYLPFAGKWLVELRVQDPEDNEKVYKQEMRVY</sequence>
<dbReference type="PANTHER" id="PTHR34820:SF4">
    <property type="entry name" value="INNER MEMBRANE PROTEIN YEBZ"/>
    <property type="match status" value="1"/>
</dbReference>
<evidence type="ECO:0000313" key="8">
    <source>
        <dbReference type="Proteomes" id="UP001597541"/>
    </source>
</evidence>
<dbReference type="InterPro" id="IPR032694">
    <property type="entry name" value="CopC/D"/>
</dbReference>
<proteinExistence type="predicted"/>
<keyword evidence="5" id="KW-1133">Transmembrane helix</keyword>
<dbReference type="EMBL" id="JBHUME010000002">
    <property type="protein sequence ID" value="MFD2610894.1"/>
    <property type="molecule type" value="Genomic_DNA"/>
</dbReference>
<dbReference type="RefSeq" id="WP_377599047.1">
    <property type="nucleotide sequence ID" value="NZ_JBHUME010000002.1"/>
</dbReference>
<dbReference type="SUPFAM" id="SSF81296">
    <property type="entry name" value="E set domains"/>
    <property type="match status" value="1"/>
</dbReference>
<evidence type="ECO:0000256" key="2">
    <source>
        <dbReference type="ARBA" id="ARBA00022723"/>
    </source>
</evidence>
<comment type="caution">
    <text evidence="7">The sequence shown here is derived from an EMBL/GenBank/DDBJ whole genome shotgun (WGS) entry which is preliminary data.</text>
</comment>
<feature type="transmembrane region" description="Helical" evidence="5">
    <location>
        <begin position="384"/>
        <end position="402"/>
    </location>
</feature>
<evidence type="ECO:0000259" key="6">
    <source>
        <dbReference type="Pfam" id="PF04234"/>
    </source>
</evidence>
<keyword evidence="3" id="KW-0732">Signal</keyword>
<comment type="subcellular location">
    <subcellularLocation>
        <location evidence="1">Cell envelope</location>
    </subcellularLocation>
</comment>
<reference evidence="8" key="1">
    <citation type="journal article" date="2019" name="Int. J. Syst. Evol. Microbiol.">
        <title>The Global Catalogue of Microorganisms (GCM) 10K type strain sequencing project: providing services to taxonomists for standard genome sequencing and annotation.</title>
        <authorList>
            <consortium name="The Broad Institute Genomics Platform"/>
            <consortium name="The Broad Institute Genome Sequencing Center for Infectious Disease"/>
            <person name="Wu L."/>
            <person name="Ma J."/>
        </authorList>
    </citation>
    <scope>NUCLEOTIDE SEQUENCE [LARGE SCALE GENOMIC DNA]</scope>
    <source>
        <strain evidence="8">KCTC 3950</strain>
    </source>
</reference>
<dbReference type="PANTHER" id="PTHR34820">
    <property type="entry name" value="INNER MEMBRANE PROTEIN YEBZ"/>
    <property type="match status" value="1"/>
</dbReference>
<organism evidence="7 8">
    <name type="scientific">Paenibacillus gansuensis</name>
    <dbReference type="NCBI Taxonomy" id="306542"/>
    <lineage>
        <taxon>Bacteria</taxon>
        <taxon>Bacillati</taxon>
        <taxon>Bacillota</taxon>
        <taxon>Bacilli</taxon>
        <taxon>Bacillales</taxon>
        <taxon>Paenibacillaceae</taxon>
        <taxon>Paenibacillus</taxon>
    </lineage>
</organism>
<evidence type="ECO:0000313" key="7">
    <source>
        <dbReference type="EMBL" id="MFD2610894.1"/>
    </source>
</evidence>
<dbReference type="Proteomes" id="UP001597541">
    <property type="component" value="Unassembled WGS sequence"/>
</dbReference>
<keyword evidence="5" id="KW-0812">Transmembrane</keyword>
<feature type="transmembrane region" description="Helical" evidence="5">
    <location>
        <begin position="282"/>
        <end position="300"/>
    </location>
</feature>